<dbReference type="EMBL" id="LR031872">
    <property type="protein sequence ID" value="VDD01083.1"/>
    <property type="molecule type" value="Genomic_DNA"/>
</dbReference>
<organism evidence="1">
    <name type="scientific">Brassica oleracea</name>
    <name type="common">Wild cabbage</name>
    <dbReference type="NCBI Taxonomy" id="3712"/>
    <lineage>
        <taxon>Eukaryota</taxon>
        <taxon>Viridiplantae</taxon>
        <taxon>Streptophyta</taxon>
        <taxon>Embryophyta</taxon>
        <taxon>Tracheophyta</taxon>
        <taxon>Spermatophyta</taxon>
        <taxon>Magnoliopsida</taxon>
        <taxon>eudicotyledons</taxon>
        <taxon>Gunneridae</taxon>
        <taxon>Pentapetalae</taxon>
        <taxon>rosids</taxon>
        <taxon>malvids</taxon>
        <taxon>Brassicales</taxon>
        <taxon>Brassicaceae</taxon>
        <taxon>Brassiceae</taxon>
        <taxon>Brassica</taxon>
    </lineage>
</organism>
<reference evidence="1" key="1">
    <citation type="submission" date="2018-11" db="EMBL/GenBank/DDBJ databases">
        <authorList>
            <consortium name="Genoscope - CEA"/>
            <person name="William W."/>
        </authorList>
    </citation>
    <scope>NUCLEOTIDE SEQUENCE</scope>
</reference>
<evidence type="ECO:0000313" key="1">
    <source>
        <dbReference type="EMBL" id="VDD01083.1"/>
    </source>
</evidence>
<accession>A0A3P6B7P1</accession>
<dbReference type="AlphaFoldDB" id="A0A3P6B7P1"/>
<gene>
    <name evidence="1" type="ORF">BOLC3T21360H</name>
</gene>
<name>A0A3P6B7P1_BRAOL</name>
<proteinExistence type="predicted"/>
<sequence length="115" mass="13104">MMPHMISRFCLTSRPRELNYLSFPISRIDIPVLLEHPGYAAVVALILLEIAAVGNPLIDMSLTEEENCTTLCLFVFDVIHIVITNDDFLWLIYDVVSYMGNGNGYRVKGWGRVWV</sequence>
<protein>
    <submittedName>
        <fullName evidence="1">Uncharacterized protein</fullName>
    </submittedName>
</protein>